<evidence type="ECO:0000256" key="1">
    <source>
        <dbReference type="SAM" id="SignalP"/>
    </source>
</evidence>
<gene>
    <name evidence="3" type="ORF">EMA8858_00824</name>
</gene>
<evidence type="ECO:0000313" key="3">
    <source>
        <dbReference type="EMBL" id="CAH0994712.1"/>
    </source>
</evidence>
<name>A0ABN8EP70_9BACT</name>
<feature type="chain" id="PRO_5047002873" description="SPOR domain-containing protein" evidence="1">
    <location>
        <begin position="21"/>
        <end position="183"/>
    </location>
</feature>
<dbReference type="SUPFAM" id="SSF110997">
    <property type="entry name" value="Sporulation related repeat"/>
    <property type="match status" value="1"/>
</dbReference>
<keyword evidence="1" id="KW-0732">Signal</keyword>
<proteinExistence type="predicted"/>
<dbReference type="Pfam" id="PF05036">
    <property type="entry name" value="SPOR"/>
    <property type="match status" value="1"/>
</dbReference>
<organism evidence="3 4">
    <name type="scientific">Emticicia aquatica</name>
    <dbReference type="NCBI Taxonomy" id="1681835"/>
    <lineage>
        <taxon>Bacteria</taxon>
        <taxon>Pseudomonadati</taxon>
        <taxon>Bacteroidota</taxon>
        <taxon>Cytophagia</taxon>
        <taxon>Cytophagales</taxon>
        <taxon>Leadbetterellaceae</taxon>
        <taxon>Emticicia</taxon>
    </lineage>
</organism>
<evidence type="ECO:0000259" key="2">
    <source>
        <dbReference type="PROSITE" id="PS51724"/>
    </source>
</evidence>
<sequence>MKKVLLSATLTAISLSFTFANTNKGNVVSTATPKEKSDKIIIISKSNNEQSNNVQTSKSRVMIEEIENDDLGLGGTSSTREIEVVSTKFNDDNFVYVREKKDLIGYALQFGSFSDLKTAKEYALKIAQKGDAEKKQLFIYTVNNSEKVLYKVYFGLLKSDESAREKQRTFLALGYSPFVKEFR</sequence>
<dbReference type="RefSeq" id="WP_238804716.1">
    <property type="nucleotide sequence ID" value="NZ_CAKLPY010000001.1"/>
</dbReference>
<accession>A0ABN8EP70</accession>
<protein>
    <recommendedName>
        <fullName evidence="2">SPOR domain-containing protein</fullName>
    </recommendedName>
</protein>
<dbReference type="PROSITE" id="PS51724">
    <property type="entry name" value="SPOR"/>
    <property type="match status" value="1"/>
</dbReference>
<feature type="signal peptide" evidence="1">
    <location>
        <begin position="1"/>
        <end position="20"/>
    </location>
</feature>
<reference evidence="3" key="1">
    <citation type="submission" date="2021-12" db="EMBL/GenBank/DDBJ databases">
        <authorList>
            <person name="Rodrigo-Torres L."/>
            <person name="Arahal R. D."/>
            <person name="Lucena T."/>
        </authorList>
    </citation>
    <scope>NUCLEOTIDE SEQUENCE</scope>
    <source>
        <strain evidence="3">CECT 8858</strain>
    </source>
</reference>
<comment type="caution">
    <text evidence="3">The sequence shown here is derived from an EMBL/GenBank/DDBJ whole genome shotgun (WGS) entry which is preliminary data.</text>
</comment>
<keyword evidence="4" id="KW-1185">Reference proteome</keyword>
<dbReference type="Gene3D" id="3.30.70.1070">
    <property type="entry name" value="Sporulation related repeat"/>
    <property type="match status" value="1"/>
</dbReference>
<feature type="domain" description="SPOR" evidence="2">
    <location>
        <begin position="100"/>
        <end position="182"/>
    </location>
</feature>
<dbReference type="EMBL" id="CAKLPY010000001">
    <property type="protein sequence ID" value="CAH0994712.1"/>
    <property type="molecule type" value="Genomic_DNA"/>
</dbReference>
<evidence type="ECO:0000313" key="4">
    <source>
        <dbReference type="Proteomes" id="UP000837932"/>
    </source>
</evidence>
<dbReference type="InterPro" id="IPR007730">
    <property type="entry name" value="SPOR-like_dom"/>
</dbReference>
<dbReference type="Proteomes" id="UP000837932">
    <property type="component" value="Unassembled WGS sequence"/>
</dbReference>
<dbReference type="InterPro" id="IPR036680">
    <property type="entry name" value="SPOR-like_sf"/>
</dbReference>